<dbReference type="RefSeq" id="WP_296944185.1">
    <property type="nucleotide sequence ID" value="NZ_LT599032.1"/>
</dbReference>
<gene>
    <name evidence="1" type="ORF">KL86DYS1_31420</name>
</gene>
<reference evidence="1" key="1">
    <citation type="submission" date="2016-04" db="EMBL/GenBank/DDBJ databases">
        <authorList>
            <person name="Evans L.H."/>
            <person name="Alamgir A."/>
            <person name="Owens N."/>
            <person name="Weber N.D."/>
            <person name="Virtaneva K."/>
            <person name="Barbian K."/>
            <person name="Babar A."/>
            <person name="Rosenke K."/>
        </authorList>
    </citation>
    <scope>NUCLEOTIDE SEQUENCE</scope>
    <source>
        <strain evidence="1">86-1</strain>
    </source>
</reference>
<evidence type="ECO:0000313" key="1">
    <source>
        <dbReference type="EMBL" id="SBW06610.1"/>
    </source>
</evidence>
<accession>A0A212K4F1</accession>
<proteinExistence type="predicted"/>
<protein>
    <submittedName>
        <fullName evidence="1">Uncharacterized protein</fullName>
    </submittedName>
</protein>
<dbReference type="AlphaFoldDB" id="A0A212K4F1"/>
<sequence length="62" mass="6994">MNKKETIIKISEMSGVNLTECEKVQDSFEVIFSNELSQSGGAINAFDKIYKVMSFIKSKKDN</sequence>
<organism evidence="1">
    <name type="scientific">uncultured Dysgonomonas sp</name>
    <dbReference type="NCBI Taxonomy" id="206096"/>
    <lineage>
        <taxon>Bacteria</taxon>
        <taxon>Pseudomonadati</taxon>
        <taxon>Bacteroidota</taxon>
        <taxon>Bacteroidia</taxon>
        <taxon>Bacteroidales</taxon>
        <taxon>Dysgonomonadaceae</taxon>
        <taxon>Dysgonomonas</taxon>
        <taxon>environmental samples</taxon>
    </lineage>
</organism>
<name>A0A212K4F1_9BACT</name>
<dbReference type="EMBL" id="FLUM01000003">
    <property type="protein sequence ID" value="SBW06610.1"/>
    <property type="molecule type" value="Genomic_DNA"/>
</dbReference>